<evidence type="ECO:0000313" key="3">
    <source>
        <dbReference type="Proteomes" id="UP000244913"/>
    </source>
</evidence>
<dbReference type="AlphaFoldDB" id="A0A2T9JPI0"/>
<comment type="caution">
    <text evidence="2">The sequence shown here is derived from an EMBL/GenBank/DDBJ whole genome shotgun (WGS) entry which is preliminary data.</text>
</comment>
<evidence type="ECO:0000256" key="1">
    <source>
        <dbReference type="SAM" id="Phobius"/>
    </source>
</evidence>
<proteinExistence type="predicted"/>
<keyword evidence="1" id="KW-1133">Transmembrane helix</keyword>
<dbReference type="Proteomes" id="UP000244913">
    <property type="component" value="Unassembled WGS sequence"/>
</dbReference>
<dbReference type="InterPro" id="IPR009476">
    <property type="entry name" value="DUF1097"/>
</dbReference>
<dbReference type="Pfam" id="PF06496">
    <property type="entry name" value="DUF1097"/>
    <property type="match status" value="1"/>
</dbReference>
<name>A0A2T9JPI0_9CAUL</name>
<feature type="transmembrane region" description="Helical" evidence="1">
    <location>
        <begin position="64"/>
        <end position="84"/>
    </location>
</feature>
<dbReference type="EMBL" id="QDKP01000020">
    <property type="protein sequence ID" value="PVM85617.1"/>
    <property type="molecule type" value="Genomic_DNA"/>
</dbReference>
<feature type="transmembrane region" description="Helical" evidence="1">
    <location>
        <begin position="90"/>
        <end position="108"/>
    </location>
</feature>
<organism evidence="2 3">
    <name type="scientific">Caulobacter radicis</name>
    <dbReference type="NCBI Taxonomy" id="2172650"/>
    <lineage>
        <taxon>Bacteria</taxon>
        <taxon>Pseudomonadati</taxon>
        <taxon>Pseudomonadota</taxon>
        <taxon>Alphaproteobacteria</taxon>
        <taxon>Caulobacterales</taxon>
        <taxon>Caulobacteraceae</taxon>
        <taxon>Caulobacter</taxon>
    </lineage>
</organism>
<sequence>MPALPALSAFATPKSAQFHAVSLSVAAVAGIATLGVTSVMLPPPAMFLGWAAFNLAGDDLRGGLANTVSHLLGLALGAGTALLIGAMTPALGLLATPLAVIGVVIVVLSLREVAPINNPLAYFLGLTSFFYSGLAPSASTLAVLGSAAVIGGAACAVAAFAQDAVARAGEVRHA</sequence>
<gene>
    <name evidence="2" type="ORF">DDF65_06565</name>
</gene>
<reference evidence="2 3" key="1">
    <citation type="submission" date="2018-04" db="EMBL/GenBank/DDBJ databases">
        <title>The genome sequence of Caulobacter sp. 736.</title>
        <authorList>
            <person name="Gao J."/>
            <person name="Sun J."/>
        </authorList>
    </citation>
    <scope>NUCLEOTIDE SEQUENCE [LARGE SCALE GENOMIC DNA]</scope>
    <source>
        <strain evidence="2 3">736</strain>
    </source>
</reference>
<keyword evidence="3" id="KW-1185">Reference proteome</keyword>
<accession>A0A2T9JPI0</accession>
<dbReference type="RefSeq" id="WP_116565699.1">
    <property type="nucleotide sequence ID" value="NZ_QDKP01000020.1"/>
</dbReference>
<keyword evidence="1" id="KW-0472">Membrane</keyword>
<keyword evidence="1" id="KW-0812">Transmembrane</keyword>
<evidence type="ECO:0000313" key="2">
    <source>
        <dbReference type="EMBL" id="PVM85617.1"/>
    </source>
</evidence>
<feature type="transmembrane region" description="Helical" evidence="1">
    <location>
        <begin position="141"/>
        <end position="161"/>
    </location>
</feature>
<feature type="transmembrane region" description="Helical" evidence="1">
    <location>
        <begin position="26"/>
        <end position="52"/>
    </location>
</feature>
<protein>
    <submittedName>
        <fullName evidence="2">DUF1097 domain-containing protein</fullName>
    </submittedName>
</protein>